<keyword evidence="17" id="KW-1208">Phospholipid metabolism</keyword>
<evidence type="ECO:0000256" key="15">
    <source>
        <dbReference type="ARBA" id="ARBA00023136"/>
    </source>
</evidence>
<evidence type="ECO:0000256" key="14">
    <source>
        <dbReference type="ARBA" id="ARBA00023098"/>
    </source>
</evidence>
<keyword evidence="16" id="KW-0594">Phospholipid biosynthesis</keyword>
<evidence type="ECO:0000256" key="19">
    <source>
        <dbReference type="ARBA" id="ARBA00031825"/>
    </source>
</evidence>
<proteinExistence type="inferred from homology"/>
<evidence type="ECO:0000256" key="22">
    <source>
        <dbReference type="ARBA" id="ARBA00032743"/>
    </source>
</evidence>
<comment type="subcellular location">
    <subcellularLocation>
        <location evidence="2">Cell membrane</location>
        <topology evidence="2">Multi-pass membrane protein</topology>
    </subcellularLocation>
</comment>
<evidence type="ECO:0000256" key="9">
    <source>
        <dbReference type="ARBA" id="ARBA00022516"/>
    </source>
</evidence>
<dbReference type="GO" id="GO:0004605">
    <property type="term" value="F:phosphatidate cytidylyltransferase activity"/>
    <property type="evidence" value="ECO:0007669"/>
    <property type="project" value="UniProtKB-EC"/>
</dbReference>
<evidence type="ECO:0000256" key="13">
    <source>
        <dbReference type="ARBA" id="ARBA00022989"/>
    </source>
</evidence>
<evidence type="ECO:0000256" key="7">
    <source>
        <dbReference type="ARBA" id="ARBA00019373"/>
    </source>
</evidence>
<evidence type="ECO:0000256" key="6">
    <source>
        <dbReference type="ARBA" id="ARBA00012487"/>
    </source>
</evidence>
<keyword evidence="8" id="KW-1003">Cell membrane</keyword>
<keyword evidence="13 24" id="KW-1133">Transmembrane helix</keyword>
<keyword evidence="10 25" id="KW-0808">Transferase</keyword>
<feature type="transmembrane region" description="Helical" evidence="24">
    <location>
        <begin position="164"/>
        <end position="183"/>
    </location>
</feature>
<sequence length="298" mass="32850">MSPDTAAPPPSKRRVFASRLFSTLLLWGALSVAFKWQSDWLLIAITGFFGVAGAVEYYRLLRSETHARSFNMLGLGICLAYWATMTWWVITVKKAPPMWLELAALTASVHGAFLLCYRHQLEGTATLQRIFSTVFGVVYTVIFFGFIARLMYFKGDGESATGMFLVIYLVMVTKFSDMGAYAFGVVFGKHKMIPHISPAKSWEGLAGAFITSFLAAVIMLWWKPVELLPLTWVHGLILAPILCAAGITGDLAESVIKRCTSIKDSGHAFPGIGGILDLTDSLLFTAPVFYFYLEAISA</sequence>
<dbReference type="PANTHER" id="PTHR46382:SF1">
    <property type="entry name" value="PHOSPHATIDATE CYTIDYLYLTRANSFERASE"/>
    <property type="match status" value="1"/>
</dbReference>
<organism evidence="25 26">
    <name type="scientific">Prosthecobacter fusiformis</name>
    <dbReference type="NCBI Taxonomy" id="48464"/>
    <lineage>
        <taxon>Bacteria</taxon>
        <taxon>Pseudomonadati</taxon>
        <taxon>Verrucomicrobiota</taxon>
        <taxon>Verrucomicrobiia</taxon>
        <taxon>Verrucomicrobiales</taxon>
        <taxon>Verrucomicrobiaceae</taxon>
        <taxon>Prosthecobacter</taxon>
    </lineage>
</organism>
<evidence type="ECO:0000256" key="16">
    <source>
        <dbReference type="ARBA" id="ARBA00023209"/>
    </source>
</evidence>
<dbReference type="OrthoDB" id="9799199at2"/>
<comment type="similarity">
    <text evidence="5">Belongs to the CDS family.</text>
</comment>
<evidence type="ECO:0000256" key="3">
    <source>
        <dbReference type="ARBA" id="ARBA00005119"/>
    </source>
</evidence>
<evidence type="ECO:0000256" key="4">
    <source>
        <dbReference type="ARBA" id="ARBA00005189"/>
    </source>
</evidence>
<dbReference type="EMBL" id="SOCA01000001">
    <property type="protein sequence ID" value="TDU81222.1"/>
    <property type="molecule type" value="Genomic_DNA"/>
</dbReference>
<dbReference type="GO" id="GO:0016024">
    <property type="term" value="P:CDP-diacylglycerol biosynthetic process"/>
    <property type="evidence" value="ECO:0007669"/>
    <property type="project" value="TreeGrafter"/>
</dbReference>
<evidence type="ECO:0000256" key="10">
    <source>
        <dbReference type="ARBA" id="ARBA00022679"/>
    </source>
</evidence>
<feature type="transmembrane region" description="Helical" evidence="24">
    <location>
        <begin position="40"/>
        <end position="58"/>
    </location>
</feature>
<evidence type="ECO:0000256" key="18">
    <source>
        <dbReference type="ARBA" id="ARBA00029893"/>
    </source>
</evidence>
<evidence type="ECO:0000256" key="5">
    <source>
        <dbReference type="ARBA" id="ARBA00010185"/>
    </source>
</evidence>
<feature type="transmembrane region" description="Helical" evidence="24">
    <location>
        <begin position="70"/>
        <end position="90"/>
    </location>
</feature>
<feature type="transmembrane region" description="Helical" evidence="24">
    <location>
        <begin position="228"/>
        <end position="247"/>
    </location>
</feature>
<evidence type="ECO:0000256" key="17">
    <source>
        <dbReference type="ARBA" id="ARBA00023264"/>
    </source>
</evidence>
<evidence type="ECO:0000256" key="12">
    <source>
        <dbReference type="ARBA" id="ARBA00022695"/>
    </source>
</evidence>
<dbReference type="AlphaFoldDB" id="A0A4R7SPS8"/>
<evidence type="ECO:0000256" key="1">
    <source>
        <dbReference type="ARBA" id="ARBA00001698"/>
    </source>
</evidence>
<dbReference type="Proteomes" id="UP000295662">
    <property type="component" value="Unassembled WGS sequence"/>
</dbReference>
<evidence type="ECO:0000256" key="20">
    <source>
        <dbReference type="ARBA" id="ARBA00032253"/>
    </source>
</evidence>
<keyword evidence="15 24" id="KW-0472">Membrane</keyword>
<keyword evidence="14" id="KW-0443">Lipid metabolism</keyword>
<evidence type="ECO:0000313" key="25">
    <source>
        <dbReference type="EMBL" id="TDU81222.1"/>
    </source>
</evidence>
<protein>
    <recommendedName>
        <fullName evidence="7">Phosphatidate cytidylyltransferase</fullName>
        <ecNumber evidence="6">2.7.7.41</ecNumber>
    </recommendedName>
    <alternativeName>
        <fullName evidence="20">CDP-DAG synthase</fullName>
    </alternativeName>
    <alternativeName>
        <fullName evidence="22">CDP-DG synthase</fullName>
    </alternativeName>
    <alternativeName>
        <fullName evidence="18">CDP-diacylglycerol synthase</fullName>
    </alternativeName>
    <alternativeName>
        <fullName evidence="21">CDP-diglyceride pyrophosphorylase</fullName>
    </alternativeName>
    <alternativeName>
        <fullName evidence="23">CDP-diglyceride synthase</fullName>
    </alternativeName>
    <alternativeName>
        <fullName evidence="19">CTP:phosphatidate cytidylyltransferase</fullName>
    </alternativeName>
</protein>
<feature type="transmembrane region" description="Helical" evidence="24">
    <location>
        <begin position="96"/>
        <end position="117"/>
    </location>
</feature>
<gene>
    <name evidence="25" type="ORF">EI77_00525</name>
</gene>
<dbReference type="EC" id="2.7.7.41" evidence="6"/>
<keyword evidence="9" id="KW-0444">Lipid biosynthesis</keyword>
<evidence type="ECO:0000256" key="21">
    <source>
        <dbReference type="ARBA" id="ARBA00032396"/>
    </source>
</evidence>
<dbReference type="Pfam" id="PF01148">
    <property type="entry name" value="CTP_transf_1"/>
    <property type="match status" value="1"/>
</dbReference>
<dbReference type="PANTHER" id="PTHR46382">
    <property type="entry name" value="PHOSPHATIDATE CYTIDYLYLTRANSFERASE"/>
    <property type="match status" value="1"/>
</dbReference>
<accession>A0A4R7SPS8</accession>
<comment type="pathway">
    <text evidence="4">Lipid metabolism.</text>
</comment>
<keyword evidence="11 24" id="KW-0812">Transmembrane</keyword>
<evidence type="ECO:0000256" key="8">
    <source>
        <dbReference type="ARBA" id="ARBA00022475"/>
    </source>
</evidence>
<feature type="transmembrane region" description="Helical" evidence="24">
    <location>
        <begin position="129"/>
        <end position="152"/>
    </location>
</feature>
<keyword evidence="26" id="KW-1185">Reference proteome</keyword>
<evidence type="ECO:0000256" key="23">
    <source>
        <dbReference type="ARBA" id="ARBA00033406"/>
    </source>
</evidence>
<evidence type="ECO:0000256" key="2">
    <source>
        <dbReference type="ARBA" id="ARBA00004651"/>
    </source>
</evidence>
<dbReference type="GO" id="GO:0005886">
    <property type="term" value="C:plasma membrane"/>
    <property type="evidence" value="ECO:0007669"/>
    <property type="project" value="UniProtKB-SubCell"/>
</dbReference>
<keyword evidence="12 25" id="KW-0548">Nucleotidyltransferase</keyword>
<evidence type="ECO:0000313" key="26">
    <source>
        <dbReference type="Proteomes" id="UP000295662"/>
    </source>
</evidence>
<evidence type="ECO:0000256" key="24">
    <source>
        <dbReference type="SAM" id="Phobius"/>
    </source>
</evidence>
<comment type="pathway">
    <text evidence="3">Phospholipid metabolism; CDP-diacylglycerol biosynthesis; CDP-diacylglycerol from sn-glycerol 3-phosphate: step 3/3.</text>
</comment>
<name>A0A4R7SPS8_9BACT</name>
<dbReference type="RefSeq" id="WP_133793194.1">
    <property type="nucleotide sequence ID" value="NZ_SOCA01000001.1"/>
</dbReference>
<comment type="caution">
    <text evidence="25">The sequence shown here is derived from an EMBL/GenBank/DDBJ whole genome shotgun (WGS) entry which is preliminary data.</text>
</comment>
<feature type="transmembrane region" description="Helical" evidence="24">
    <location>
        <begin position="204"/>
        <end position="222"/>
    </location>
</feature>
<evidence type="ECO:0000256" key="11">
    <source>
        <dbReference type="ARBA" id="ARBA00022692"/>
    </source>
</evidence>
<reference evidence="25 26" key="1">
    <citation type="submission" date="2019-03" db="EMBL/GenBank/DDBJ databases">
        <title>Genomic Encyclopedia of Archaeal and Bacterial Type Strains, Phase II (KMG-II): from individual species to whole genera.</title>
        <authorList>
            <person name="Goeker M."/>
        </authorList>
    </citation>
    <scope>NUCLEOTIDE SEQUENCE [LARGE SCALE GENOMIC DNA]</scope>
    <source>
        <strain evidence="25 26">ATCC 25309</strain>
    </source>
</reference>
<comment type="catalytic activity">
    <reaction evidence="1">
        <text>a 1,2-diacyl-sn-glycero-3-phosphate + CTP + H(+) = a CDP-1,2-diacyl-sn-glycerol + diphosphate</text>
        <dbReference type="Rhea" id="RHEA:16229"/>
        <dbReference type="ChEBI" id="CHEBI:15378"/>
        <dbReference type="ChEBI" id="CHEBI:33019"/>
        <dbReference type="ChEBI" id="CHEBI:37563"/>
        <dbReference type="ChEBI" id="CHEBI:58332"/>
        <dbReference type="ChEBI" id="CHEBI:58608"/>
        <dbReference type="EC" id="2.7.7.41"/>
    </reaction>
</comment>